<feature type="region of interest" description="Disordered" evidence="2">
    <location>
        <begin position="1120"/>
        <end position="1165"/>
    </location>
</feature>
<dbReference type="PANTHER" id="PTHR15154:SF2">
    <property type="entry name" value="HAMARTIN"/>
    <property type="match status" value="1"/>
</dbReference>
<feature type="compositionally biased region" description="Polar residues" evidence="2">
    <location>
        <begin position="576"/>
        <end position="585"/>
    </location>
</feature>
<dbReference type="Pfam" id="PF04388">
    <property type="entry name" value="Hamartin"/>
    <property type="match status" value="2"/>
</dbReference>
<feature type="coiled-coil region" evidence="1">
    <location>
        <begin position="1033"/>
        <end position="1063"/>
    </location>
</feature>
<proteinExistence type="predicted"/>
<organism evidence="4 5">
    <name type="scientific">Ridgeia piscesae</name>
    <name type="common">Tubeworm</name>
    <dbReference type="NCBI Taxonomy" id="27915"/>
    <lineage>
        <taxon>Eukaryota</taxon>
        <taxon>Metazoa</taxon>
        <taxon>Spiralia</taxon>
        <taxon>Lophotrochozoa</taxon>
        <taxon>Annelida</taxon>
        <taxon>Polychaeta</taxon>
        <taxon>Sedentaria</taxon>
        <taxon>Canalipalpata</taxon>
        <taxon>Sabellida</taxon>
        <taxon>Siboglinidae</taxon>
        <taxon>Ridgeia</taxon>
    </lineage>
</organism>
<keyword evidence="5" id="KW-1185">Reference proteome</keyword>
<dbReference type="GO" id="GO:0008285">
    <property type="term" value="P:negative regulation of cell population proliferation"/>
    <property type="evidence" value="ECO:0007669"/>
    <property type="project" value="TreeGrafter"/>
</dbReference>
<name>A0AAD9UIK4_RIDPI</name>
<evidence type="ECO:0000256" key="2">
    <source>
        <dbReference type="SAM" id="MobiDB-lite"/>
    </source>
</evidence>
<feature type="region of interest" description="Disordered" evidence="2">
    <location>
        <begin position="544"/>
        <end position="585"/>
    </location>
</feature>
<feature type="region of interest" description="Disordered" evidence="2">
    <location>
        <begin position="421"/>
        <end position="482"/>
    </location>
</feature>
<evidence type="ECO:0000313" key="5">
    <source>
        <dbReference type="Proteomes" id="UP001209878"/>
    </source>
</evidence>
<feature type="coiled-coil region" evidence="1">
    <location>
        <begin position="869"/>
        <end position="956"/>
    </location>
</feature>
<gene>
    <name evidence="4" type="ORF">NP493_68g05034</name>
</gene>
<evidence type="ECO:0000256" key="1">
    <source>
        <dbReference type="SAM" id="Coils"/>
    </source>
</evidence>
<dbReference type="EMBL" id="JAODUO010000068">
    <property type="protein sequence ID" value="KAK2190809.1"/>
    <property type="molecule type" value="Genomic_DNA"/>
</dbReference>
<dbReference type="AlphaFoldDB" id="A0AAD9UIK4"/>
<keyword evidence="3" id="KW-1133">Transmembrane helix</keyword>
<keyword evidence="1" id="KW-0175">Coiled coil</keyword>
<dbReference type="GO" id="GO:0033596">
    <property type="term" value="C:TSC1-TSC2 complex"/>
    <property type="evidence" value="ECO:0007669"/>
    <property type="project" value="TreeGrafter"/>
</dbReference>
<feature type="compositionally biased region" description="Polar residues" evidence="2">
    <location>
        <begin position="1155"/>
        <end position="1165"/>
    </location>
</feature>
<evidence type="ECO:0000313" key="4">
    <source>
        <dbReference type="EMBL" id="KAK2190809.1"/>
    </source>
</evidence>
<reference evidence="4" key="1">
    <citation type="journal article" date="2023" name="Mol. Biol. Evol.">
        <title>Third-Generation Sequencing Reveals the Adaptive Role of the Epigenome in Three Deep-Sea Polychaetes.</title>
        <authorList>
            <person name="Perez M."/>
            <person name="Aroh O."/>
            <person name="Sun Y."/>
            <person name="Lan Y."/>
            <person name="Juniper S.K."/>
            <person name="Young C.R."/>
            <person name="Angers B."/>
            <person name="Qian P.Y."/>
        </authorList>
    </citation>
    <scope>NUCLEOTIDE SEQUENCE</scope>
    <source>
        <strain evidence="4">R07B-5</strain>
    </source>
</reference>
<dbReference type="InterPro" id="IPR007483">
    <property type="entry name" value="Hamartin"/>
</dbReference>
<feature type="region of interest" description="Disordered" evidence="2">
    <location>
        <begin position="312"/>
        <end position="332"/>
    </location>
</feature>
<dbReference type="PANTHER" id="PTHR15154">
    <property type="entry name" value="HAMARTIN"/>
    <property type="match status" value="1"/>
</dbReference>
<keyword evidence="3" id="KW-0812">Transmembrane</keyword>
<evidence type="ECO:0000256" key="3">
    <source>
        <dbReference type="SAM" id="Phobius"/>
    </source>
</evidence>
<dbReference type="GO" id="GO:0051726">
    <property type="term" value="P:regulation of cell cycle"/>
    <property type="evidence" value="ECO:0007669"/>
    <property type="project" value="TreeGrafter"/>
</dbReference>
<feature type="compositionally biased region" description="Polar residues" evidence="2">
    <location>
        <begin position="454"/>
        <end position="468"/>
    </location>
</feature>
<sequence>MSPLCHTSRCHVFLCHTFRRHVSLCHTSRRHVSAIHVLLLQHLFDKLLDQLRGGNKLAVLLILGHLVVKEPPWIHSIVQHPLLGGVIRCLKAEKDMPTLMSGALVVTMILPVVPVAIVPYLTGIFELFIRLADFCSSKPANVLEVYMVHLRVSLYCLFHRLYGMYPCHFLTFLRDVFTKSTNRHIFNETIEPMLHMVRMHPLLITASKEKEISKERWKKLESHDITVECAKLSLDLIEGRSEEDLKCPVRPASFSSSDHQQLKHDSWIGKKQGSTEMEPLMTAVPVLTDPAKLWSPASVCGLTTPPVDMLDTSDTSVHSRPTSRQGTQGNVSARTTPYNLMMVPDSPLPSQTDQDKAKKRLSAITLSLAGKVTTPTDQWMDYGAGGGSVPPSPLRRDFTSEPPHHAQPMNAIRKLNFQFPPPGALVGSSGSTERENQEEGASAGRKGEKELFSCRSTSTGTYELTDSTGRSEREGEDEAREAVEMGDITQPWDVPRDTGTEGAMAMEPIDIQTATGLQTAVAASPSVSQISQFLDTLNVQAEDADTEVSELTGSNYDPEDTDDVSVSNEGVAPGDQASSLPQETSSSVKAFMKQVNRIRFNSITTTSGAALQKEGVTRHFRTNSCPSLDSCDSSEVGDATSYTHTHHPSNGAPVNIDVSAVQSTPAMSQGAPLNTTEEAPFNKVKLSDSVTTTESYTTASHPTMSEDFQVTFPYNLLLASLPCAPLLRCYNCLRREQCRSDTPTSTRGQCGDEDSAQKLPELDSEPLYSTLSPPDLLDRHIQLGGQVHARQLNGIPLTSQSSVSWTHFGGAPPTDEVNILRGEILLLHNQLMYERHKRELYAKRNRRSLRRIVKTVALEEENAAMHDQMHLQENEIQALRVALKLEQAQKQQLKATAEEYEYEKEVAQKSHLAEVSTLRHQNFELQTKLRNQQVDNVKLKQELQESRSQLFTSEKQLLETSKQAAAAQDLREQVTHLSNELLLMSELQQKYQQRLVAVSNSHNPKTEQHFILDAYRTELKSHKMTLQLRTIQLEAQKARAAELEESLKNKENLMAQLKQSMTDTATLYHAQMKATQQKYEAQKQVQLCLQADILDLHNQLSQAHSSTHSALTAPAANGAATCTTSDDVEDAGSPEAVTRHTTSAGSLEARPATMQLRTSHSSTTN</sequence>
<feature type="transmembrane region" description="Helical" evidence="3">
    <location>
        <begin position="98"/>
        <end position="121"/>
    </location>
</feature>
<accession>A0AAD9UIK4</accession>
<dbReference type="Proteomes" id="UP001209878">
    <property type="component" value="Unassembled WGS sequence"/>
</dbReference>
<dbReference type="GO" id="GO:0032007">
    <property type="term" value="P:negative regulation of TOR signaling"/>
    <property type="evidence" value="ECO:0007669"/>
    <property type="project" value="TreeGrafter"/>
</dbReference>
<evidence type="ECO:0008006" key="6">
    <source>
        <dbReference type="Google" id="ProtNLM"/>
    </source>
</evidence>
<comment type="caution">
    <text evidence="4">The sequence shown here is derived from an EMBL/GenBank/DDBJ whole genome shotgun (WGS) entry which is preliminary data.</text>
</comment>
<protein>
    <recommendedName>
        <fullName evidence="6">Hamartin</fullName>
    </recommendedName>
</protein>
<keyword evidence="3" id="KW-0472">Membrane</keyword>
<feature type="region of interest" description="Disordered" evidence="2">
    <location>
        <begin position="739"/>
        <end position="770"/>
    </location>
</feature>